<evidence type="ECO:0000259" key="3">
    <source>
        <dbReference type="Pfam" id="PF20446"/>
    </source>
</evidence>
<dbReference type="InterPro" id="IPR049069">
    <property type="entry name" value="MRB1590-like_C"/>
</dbReference>
<feature type="domain" description="ATPase of the ABC class C-terminal" evidence="2">
    <location>
        <begin position="241"/>
        <end position="512"/>
    </location>
</feature>
<dbReference type="STRING" id="357750.A0A2S6BUK0"/>
<feature type="compositionally biased region" description="Gly residues" evidence="1">
    <location>
        <begin position="1"/>
        <end position="12"/>
    </location>
</feature>
<organism evidence="5 6">
    <name type="scientific">Cercospora berteroae</name>
    <dbReference type="NCBI Taxonomy" id="357750"/>
    <lineage>
        <taxon>Eukaryota</taxon>
        <taxon>Fungi</taxon>
        <taxon>Dikarya</taxon>
        <taxon>Ascomycota</taxon>
        <taxon>Pezizomycotina</taxon>
        <taxon>Dothideomycetes</taxon>
        <taxon>Dothideomycetidae</taxon>
        <taxon>Mycosphaerellales</taxon>
        <taxon>Mycosphaerellaceae</taxon>
        <taxon>Cercospora</taxon>
    </lineage>
</organism>
<reference evidence="6" key="1">
    <citation type="journal article" date="2017" name="bioRxiv">
        <title>Conservation of a gene cluster reveals novel cercosporin biosynthetic mechanisms and extends production to the genus Colletotrichum.</title>
        <authorList>
            <person name="de Jonge R."/>
            <person name="Ebert M.K."/>
            <person name="Huitt-Roehl C.R."/>
            <person name="Pal P."/>
            <person name="Suttle J.C."/>
            <person name="Spanner R.E."/>
            <person name="Neubauer J.D."/>
            <person name="Jurick W.M.II."/>
            <person name="Stott K.A."/>
            <person name="Secor G.A."/>
            <person name="Thomma B.P.H.J."/>
            <person name="Van de Peer Y."/>
            <person name="Townsend C.A."/>
            <person name="Bolton M.D."/>
        </authorList>
    </citation>
    <scope>NUCLEOTIDE SEQUENCE [LARGE SCALE GENOMIC DNA]</scope>
    <source>
        <strain evidence="6">CBS538.71</strain>
    </source>
</reference>
<dbReference type="EMBL" id="PNEN01001765">
    <property type="protein sequence ID" value="PPJ51137.1"/>
    <property type="molecule type" value="Genomic_DNA"/>
</dbReference>
<evidence type="ECO:0008006" key="7">
    <source>
        <dbReference type="Google" id="ProtNLM"/>
    </source>
</evidence>
<dbReference type="Pfam" id="PF09818">
    <property type="entry name" value="ABC_ATPase"/>
    <property type="match status" value="1"/>
</dbReference>
<evidence type="ECO:0000313" key="5">
    <source>
        <dbReference type="EMBL" id="PPJ51137.1"/>
    </source>
</evidence>
<dbReference type="OrthoDB" id="189459at2759"/>
<feature type="region of interest" description="Disordered" evidence="1">
    <location>
        <begin position="1"/>
        <end position="60"/>
    </location>
</feature>
<sequence>MSSGRGRGGGRGAYYRALYGGGGRGRGRGGGGRNENQGYDNRPTQHAPQVPDDRNAGSGVSKDWQQLQNDLRSIDSQQYGSYKRLYGKYQHRSPEFVLSFDHIQGDAYASPSRVRTIVPWPETGFPSEYLESDVRRIALCDFVSRVAGSIIQSRHLNDNVKGSGGSWSGPKGGAFSICMPGQEILPRTSAILNGNESIELRFTVSLPAAGRTVLGQQAWQILGVNLVDVVKQSLLLANLDAKKLAQHILSAEVQQSLRLQLRDRNLVAFIANGAILPRSSGAAQTPMKGASVVPFKSPKELETTLTASDGTVYHGMGVPRGITLLTGGGFHGKSTLLEAIELGIYNHIPGDGREAVVTDECSVKIRAEDGRSVCKTDISPYISQLPGGKDTRAFTSEDASGSTSMAANIQEALEAGCKALLIDEDSSATNLLVRDRRMEALIRNEPITPLISKARALYNQHGVSTIIVIGGLGDWLSVADNVIAMDAYLPSCINVQVQEVLRKYPTAVTEDSTYGSISKRAFRVDLEGLRSPYASRKRFITMNSQSKDAVDDPSRAESGIDLSGLDQIVEIGQSRLIATLLQQIAHLTKGEALTIAGLLDRLGTSIDIDMPMSVALVGGDQVAVRRFEVAAALSRLRGLALRVDRAV</sequence>
<proteinExistence type="predicted"/>
<keyword evidence="6" id="KW-1185">Reference proteome</keyword>
<feature type="domain" description="MRB1590-like C-terminal" evidence="4">
    <location>
        <begin position="558"/>
        <end position="641"/>
    </location>
</feature>
<dbReference type="Pfam" id="PF20446">
    <property type="entry name" value="ABC_N"/>
    <property type="match status" value="1"/>
</dbReference>
<feature type="compositionally biased region" description="Gly residues" evidence="1">
    <location>
        <begin position="19"/>
        <end position="33"/>
    </location>
</feature>
<evidence type="ECO:0000313" key="6">
    <source>
        <dbReference type="Proteomes" id="UP000237631"/>
    </source>
</evidence>
<dbReference type="InterPro" id="IPR046833">
    <property type="entry name" value="ABC_N"/>
</dbReference>
<dbReference type="InterPro" id="IPR019195">
    <property type="entry name" value="ABC_ATPase_put"/>
</dbReference>
<dbReference type="PANTHER" id="PTHR38149">
    <property type="entry name" value="ATPASE"/>
    <property type="match status" value="1"/>
</dbReference>
<evidence type="ECO:0000259" key="2">
    <source>
        <dbReference type="Pfam" id="PF09818"/>
    </source>
</evidence>
<accession>A0A2S6BUK0</accession>
<evidence type="ECO:0000259" key="4">
    <source>
        <dbReference type="Pfam" id="PF21117"/>
    </source>
</evidence>
<dbReference type="AlphaFoldDB" id="A0A2S6BUK0"/>
<dbReference type="InterPro" id="IPR046834">
    <property type="entry name" value="ABC_ATPase_C"/>
</dbReference>
<feature type="compositionally biased region" description="Polar residues" evidence="1">
    <location>
        <begin position="34"/>
        <end position="47"/>
    </location>
</feature>
<gene>
    <name evidence="5" type="ORF">CBER1_06599</name>
</gene>
<dbReference type="Proteomes" id="UP000237631">
    <property type="component" value="Unassembled WGS sequence"/>
</dbReference>
<dbReference type="Pfam" id="PF21117">
    <property type="entry name" value="MRB1590_C"/>
    <property type="match status" value="1"/>
</dbReference>
<comment type="caution">
    <text evidence="5">The sequence shown here is derived from an EMBL/GenBank/DDBJ whole genome shotgun (WGS) entry which is preliminary data.</text>
</comment>
<evidence type="ECO:0000256" key="1">
    <source>
        <dbReference type="SAM" id="MobiDB-lite"/>
    </source>
</evidence>
<protein>
    <recommendedName>
        <fullName evidence="7">ABC transporter domain-containing protein</fullName>
    </recommendedName>
</protein>
<dbReference type="PANTHER" id="PTHR38149:SF1">
    <property type="entry name" value="ATPASE"/>
    <property type="match status" value="1"/>
</dbReference>
<name>A0A2S6BUK0_9PEZI</name>
<feature type="domain" description="ATPase of the ABC class N-terminal" evidence="3">
    <location>
        <begin position="65"/>
        <end position="235"/>
    </location>
</feature>